<evidence type="ECO:0000259" key="6">
    <source>
        <dbReference type="Pfam" id="PF07980"/>
    </source>
</evidence>
<proteinExistence type="inferred from homology"/>
<dbReference type="CDD" id="cd08977">
    <property type="entry name" value="SusD"/>
    <property type="match status" value="1"/>
</dbReference>
<keyword evidence="5" id="KW-0998">Cell outer membrane</keyword>
<dbReference type="Pfam" id="PF14322">
    <property type="entry name" value="SusD-like_3"/>
    <property type="match status" value="1"/>
</dbReference>
<name>A0A1I5QVD9_9BACT</name>
<protein>
    <submittedName>
        <fullName evidence="8">Starch-binding associating with outer membrane</fullName>
    </submittedName>
</protein>
<dbReference type="RefSeq" id="WP_218159175.1">
    <property type="nucleotide sequence ID" value="NZ_FOXH01000003.1"/>
</dbReference>
<dbReference type="InterPro" id="IPR012944">
    <property type="entry name" value="SusD_RagB_dom"/>
</dbReference>
<dbReference type="Gene3D" id="1.25.40.390">
    <property type="match status" value="1"/>
</dbReference>
<keyword evidence="4" id="KW-0472">Membrane</keyword>
<comment type="subcellular location">
    <subcellularLocation>
        <location evidence="1">Cell outer membrane</location>
    </subcellularLocation>
</comment>
<feature type="domain" description="RagB/SusD" evidence="6">
    <location>
        <begin position="245"/>
        <end position="495"/>
    </location>
</feature>
<dbReference type="SUPFAM" id="SSF48452">
    <property type="entry name" value="TPR-like"/>
    <property type="match status" value="1"/>
</dbReference>
<dbReference type="Pfam" id="PF07980">
    <property type="entry name" value="SusD_RagB"/>
    <property type="match status" value="1"/>
</dbReference>
<dbReference type="Proteomes" id="UP000199306">
    <property type="component" value="Unassembled WGS sequence"/>
</dbReference>
<evidence type="ECO:0000256" key="5">
    <source>
        <dbReference type="ARBA" id="ARBA00023237"/>
    </source>
</evidence>
<evidence type="ECO:0000256" key="1">
    <source>
        <dbReference type="ARBA" id="ARBA00004442"/>
    </source>
</evidence>
<dbReference type="InterPro" id="IPR011990">
    <property type="entry name" value="TPR-like_helical_dom_sf"/>
</dbReference>
<dbReference type="AlphaFoldDB" id="A0A1I5QVD9"/>
<dbReference type="GO" id="GO:0009279">
    <property type="term" value="C:cell outer membrane"/>
    <property type="evidence" value="ECO:0007669"/>
    <property type="project" value="UniProtKB-SubCell"/>
</dbReference>
<evidence type="ECO:0000259" key="7">
    <source>
        <dbReference type="Pfam" id="PF14322"/>
    </source>
</evidence>
<evidence type="ECO:0000313" key="8">
    <source>
        <dbReference type="EMBL" id="SFP50001.1"/>
    </source>
</evidence>
<keyword evidence="3" id="KW-0732">Signal</keyword>
<evidence type="ECO:0000256" key="3">
    <source>
        <dbReference type="ARBA" id="ARBA00022729"/>
    </source>
</evidence>
<evidence type="ECO:0000256" key="4">
    <source>
        <dbReference type="ARBA" id="ARBA00023136"/>
    </source>
</evidence>
<evidence type="ECO:0000256" key="2">
    <source>
        <dbReference type="ARBA" id="ARBA00006275"/>
    </source>
</evidence>
<dbReference type="EMBL" id="FOXH01000003">
    <property type="protein sequence ID" value="SFP50001.1"/>
    <property type="molecule type" value="Genomic_DNA"/>
</dbReference>
<feature type="domain" description="SusD-like N-terminal" evidence="7">
    <location>
        <begin position="7"/>
        <end position="206"/>
    </location>
</feature>
<evidence type="ECO:0000313" key="9">
    <source>
        <dbReference type="Proteomes" id="UP000199306"/>
    </source>
</evidence>
<keyword evidence="9" id="KW-1185">Reference proteome</keyword>
<sequence>MISCKSDFLDLANPNVQTSESYWKTEDDALKGVNAIYQGLYYDGTFLRFAQCALDFRGDDTMSPSTWDVMSNTGSFKLFNNTIMQEWLWTAFFGGVNRANLVLDNIENIPFKDQNYKNRLKGEALYLRALNNFYLVSFFNNIPLILKSYKNSGEYFPSQATPEETWTQIMKDFDDASKLLPSGYSNADLGRATKGAALAFLGKSYLFNKRYAEAALKFKEVIDSKIYNLVSNYGENFTESGENNPESIFEVQFSREAGGTTIGWVDVPNADWSKTTARAVTYAPAPFGWNDAAPTKWIFEEFKKEKTIEDQVDPRLKVSIYYNYPDCKLYGQSFQQVYANETDKLGMKKYGNGDSGVIDEKDWRSGINERLMRYSDVLLMYAECLNELGNTGLCADYIQKVRNRVKLPDRSTEFAGFTQAQMREQLSHERALEFAFEGHRFDDIHRWGWLKDPLKLTELKQHDAEFNSYVQGREFFSIPQAEIQVNPNLRQNPGY</sequence>
<dbReference type="InterPro" id="IPR033985">
    <property type="entry name" value="SusD-like_N"/>
</dbReference>
<dbReference type="STRING" id="1079859.SAMN04515674_103375"/>
<organism evidence="8 9">
    <name type="scientific">Pseudarcicella hirudinis</name>
    <dbReference type="NCBI Taxonomy" id="1079859"/>
    <lineage>
        <taxon>Bacteria</taxon>
        <taxon>Pseudomonadati</taxon>
        <taxon>Bacteroidota</taxon>
        <taxon>Cytophagia</taxon>
        <taxon>Cytophagales</taxon>
        <taxon>Flectobacillaceae</taxon>
        <taxon>Pseudarcicella</taxon>
    </lineage>
</organism>
<comment type="similarity">
    <text evidence="2">Belongs to the SusD family.</text>
</comment>
<gene>
    <name evidence="8" type="ORF">SAMN04515674_103375</name>
</gene>
<reference evidence="8 9" key="1">
    <citation type="submission" date="2016-10" db="EMBL/GenBank/DDBJ databases">
        <authorList>
            <person name="de Groot N.N."/>
        </authorList>
    </citation>
    <scope>NUCLEOTIDE SEQUENCE [LARGE SCALE GENOMIC DNA]</scope>
    <source>
        <strain evidence="9">E92,LMG 26720,CCM 7988</strain>
    </source>
</reference>
<accession>A0A1I5QVD9</accession>